<proteinExistence type="predicted"/>
<keyword evidence="1" id="KW-0732">Signal</keyword>
<dbReference type="EMBL" id="BAAFGZ010000376">
    <property type="protein sequence ID" value="GAB0138216.1"/>
    <property type="molecule type" value="Genomic_DNA"/>
</dbReference>
<dbReference type="CDD" id="cd01823">
    <property type="entry name" value="SEST_like"/>
    <property type="match status" value="1"/>
</dbReference>
<dbReference type="Proteomes" id="UP001562357">
    <property type="component" value="Unassembled WGS sequence"/>
</dbReference>
<organism evidence="3 4">
    <name type="scientific">Epichloe bromicola</name>
    <dbReference type="NCBI Taxonomy" id="79588"/>
    <lineage>
        <taxon>Eukaryota</taxon>
        <taxon>Fungi</taxon>
        <taxon>Dikarya</taxon>
        <taxon>Ascomycota</taxon>
        <taxon>Pezizomycotina</taxon>
        <taxon>Sordariomycetes</taxon>
        <taxon>Hypocreomycetidae</taxon>
        <taxon>Hypocreales</taxon>
        <taxon>Clavicipitaceae</taxon>
        <taxon>Epichloe</taxon>
    </lineage>
</organism>
<dbReference type="Pfam" id="PF13472">
    <property type="entry name" value="Lipase_GDSL_2"/>
    <property type="match status" value="1"/>
</dbReference>
<evidence type="ECO:0000313" key="4">
    <source>
        <dbReference type="Proteomes" id="UP001562357"/>
    </source>
</evidence>
<protein>
    <recommendedName>
        <fullName evidence="2">SGNH hydrolase-type esterase domain-containing protein</fullName>
    </recommendedName>
</protein>
<feature type="domain" description="SGNH hydrolase-type esterase" evidence="2">
    <location>
        <begin position="64"/>
        <end position="231"/>
    </location>
</feature>
<dbReference type="Pfam" id="PF18647">
    <property type="entry name" value="Fungal_lectin_2"/>
    <property type="match status" value="1"/>
</dbReference>
<keyword evidence="4" id="KW-1185">Reference proteome</keyword>
<evidence type="ECO:0000256" key="1">
    <source>
        <dbReference type="SAM" id="SignalP"/>
    </source>
</evidence>
<evidence type="ECO:0000259" key="2">
    <source>
        <dbReference type="Pfam" id="PF13472"/>
    </source>
</evidence>
<dbReference type="PANTHER" id="PTHR37981">
    <property type="entry name" value="LIPASE 2"/>
    <property type="match status" value="1"/>
</dbReference>
<dbReference type="SUPFAM" id="SSF52266">
    <property type="entry name" value="SGNH hydrolase"/>
    <property type="match status" value="1"/>
</dbReference>
<dbReference type="PANTHER" id="PTHR37981:SF1">
    <property type="entry name" value="SGNH HYDROLASE-TYPE ESTERASE DOMAIN-CONTAINING PROTEIN"/>
    <property type="match status" value="1"/>
</dbReference>
<dbReference type="InterPro" id="IPR037460">
    <property type="entry name" value="SEST-like"/>
</dbReference>
<evidence type="ECO:0000313" key="3">
    <source>
        <dbReference type="EMBL" id="GAB0138216.1"/>
    </source>
</evidence>
<accession>A0ABQ0CXR3</accession>
<comment type="caution">
    <text evidence="3">The sequence shown here is derived from an EMBL/GenBank/DDBJ whole genome shotgun (WGS) entry which is preliminary data.</text>
</comment>
<feature type="chain" id="PRO_5045275397" description="SGNH hydrolase-type esterase domain-containing protein" evidence="1">
    <location>
        <begin position="20"/>
        <end position="689"/>
    </location>
</feature>
<sequence>MIAWHILSSVFALTTAAGAEERAGLISKDGENETSLALKSSEIEQLMRRASDPADFGWVKRWSAIGDSFTAGIGSGRVVVGPVKGKSHSKCSRYDLSYPMLVSKALGPGVGKFDFVACSGDRSGGIYDQALFLEPEQDLVMMTAGGNDLCLAAMIKKCVFLPFDGENKCQEVIDKARGNIESILRPNLKGILEILDNKMAKDSVVVFSGYAPFFNTENEDCATKQDWKLNLLAWWKIWPFYPRPFDLSIKHRKQFNELVASINRVIEDVVNNVTKNSKVKYKVGYSDWSEWAPLSDVHGQYCDPKSSGAYPDNSQPNLMFFKPQTRKPDRDHDPDNLKKRWEGLTEEEIEAMETEWRLKRAAEANENIYDTLLWKSANPRAVVAKKLNPRAPSPPSCPGDDAWIDPTLGLGLPDSFGKNFHPNQFGHLVMASFAVETMIQQRARVLGVDNPTCAVQDEFKCWQKEGRKGYANADLLDENYKDFCNNYVKKPDNEVGWKAEKTYSEKTPEEHSFVLDLDGATEYNKDECLDSFKRIIHGCDGDATKNPMNWKFGGKYVRGAYTYELNIKRDNRPWPPPKEPYGTCGSVDNWILFFPTWSSFVIHGAGWAGHDWGQQTLLDNAKKCLGLGVTMWRFDYFDKPDENGMEWKSEFNTPILVKGRCFDNEKVVKRGGGRTQSINKGENKGCGFF</sequence>
<feature type="signal peptide" evidence="1">
    <location>
        <begin position="1"/>
        <end position="19"/>
    </location>
</feature>
<dbReference type="InterPro" id="IPR013830">
    <property type="entry name" value="SGNH_hydro"/>
</dbReference>
<name>A0ABQ0CXR3_9HYPO</name>
<dbReference type="Gene3D" id="3.40.50.1110">
    <property type="entry name" value="SGNH hydrolase"/>
    <property type="match status" value="1"/>
</dbReference>
<reference evidence="4" key="1">
    <citation type="submission" date="2024-06" db="EMBL/GenBank/DDBJ databases">
        <title>Draft Genome Sequences of Epichloe bromicola Strains Isolated from Elymus ciliaris.</title>
        <authorList>
            <consortium name="Epichloe bromicola genome sequencing consortium"/>
            <person name="Miura A."/>
            <person name="Imano S."/>
            <person name="Ashida A."/>
            <person name="Sato I."/>
            <person name="Chiba S."/>
            <person name="Tanaka A."/>
            <person name="Camagna M."/>
            <person name="Takemoto D."/>
        </authorList>
    </citation>
    <scope>NUCLEOTIDE SEQUENCE [LARGE SCALE GENOMIC DNA]</scope>
    <source>
        <strain evidence="4">DP</strain>
    </source>
</reference>
<dbReference type="InterPro" id="IPR036514">
    <property type="entry name" value="SGNH_hydro_sf"/>
</dbReference>
<gene>
    <name evidence="3" type="primary">g6455</name>
    <name evidence="3" type="ORF">EsDP_00006455</name>
</gene>